<proteinExistence type="predicted"/>
<reference evidence="2 3" key="1">
    <citation type="submission" date="2021-05" db="EMBL/GenBank/DDBJ databases">
        <title>Genome Assembly of Synthetic Allotetraploid Brassica napus Reveals Homoeologous Exchanges between Subgenomes.</title>
        <authorList>
            <person name="Davis J.T."/>
        </authorList>
    </citation>
    <scope>NUCLEOTIDE SEQUENCE [LARGE SCALE GENOMIC DNA]</scope>
    <source>
        <strain evidence="3">cv. Da-Ae</strain>
        <tissue evidence="2">Seedling</tissue>
    </source>
</reference>
<keyword evidence="1" id="KW-0472">Membrane</keyword>
<feature type="transmembrane region" description="Helical" evidence="1">
    <location>
        <begin position="241"/>
        <end position="262"/>
    </location>
</feature>
<dbReference type="Proteomes" id="UP000824890">
    <property type="component" value="Unassembled WGS sequence"/>
</dbReference>
<dbReference type="EMBL" id="JAGKQM010000011">
    <property type="protein sequence ID" value="KAH0902693.1"/>
    <property type="molecule type" value="Genomic_DNA"/>
</dbReference>
<accession>A0ABQ8BEB4</accession>
<evidence type="ECO:0000256" key="1">
    <source>
        <dbReference type="SAM" id="Phobius"/>
    </source>
</evidence>
<keyword evidence="1" id="KW-1133">Transmembrane helix</keyword>
<keyword evidence="3" id="KW-1185">Reference proteome</keyword>
<comment type="caution">
    <text evidence="2">The sequence shown here is derived from an EMBL/GenBank/DDBJ whole genome shotgun (WGS) entry which is preliminary data.</text>
</comment>
<evidence type="ECO:0000313" key="2">
    <source>
        <dbReference type="EMBL" id="KAH0902693.1"/>
    </source>
</evidence>
<keyword evidence="1" id="KW-0812">Transmembrane</keyword>
<gene>
    <name evidence="2" type="ORF">HID58_042196</name>
</gene>
<organism evidence="2 3">
    <name type="scientific">Brassica napus</name>
    <name type="common">Rape</name>
    <dbReference type="NCBI Taxonomy" id="3708"/>
    <lineage>
        <taxon>Eukaryota</taxon>
        <taxon>Viridiplantae</taxon>
        <taxon>Streptophyta</taxon>
        <taxon>Embryophyta</taxon>
        <taxon>Tracheophyta</taxon>
        <taxon>Spermatophyta</taxon>
        <taxon>Magnoliopsida</taxon>
        <taxon>eudicotyledons</taxon>
        <taxon>Gunneridae</taxon>
        <taxon>Pentapetalae</taxon>
        <taxon>rosids</taxon>
        <taxon>malvids</taxon>
        <taxon>Brassicales</taxon>
        <taxon>Brassicaceae</taxon>
        <taxon>Brassiceae</taxon>
        <taxon>Brassica</taxon>
    </lineage>
</organism>
<sequence length="265" mass="30168">MTINGDYSAPLDLKAGRLEDRVVTSLLRFWEARNVKKSGELMSVDFMFLNEKEKYRATTATTFKTIGGNAAMVSRGEFTFQDIHGAEALLNEEDEDGYSCDWEPVHQKMPVEFVKWCCFSCTMANPVSAIICLRHGYFASLLFKRHLSLTEVEEKCGGKILLLFEHVVKIYCYFVPHYLTSSNTKRAHVSFILILGNSSATSSTAIGFEEIMLLHSEVYTSEHVNITSQLLYRVQHAKHDLFVLFCLSLLIIFLLFASYFTADTY</sequence>
<protein>
    <submittedName>
        <fullName evidence="2">Uncharacterized protein</fullName>
    </submittedName>
</protein>
<name>A0ABQ8BEB4_BRANA</name>
<evidence type="ECO:0000313" key="3">
    <source>
        <dbReference type="Proteomes" id="UP000824890"/>
    </source>
</evidence>